<dbReference type="PROSITE" id="PS50011">
    <property type="entry name" value="PROTEIN_KINASE_DOM"/>
    <property type="match status" value="1"/>
</dbReference>
<comment type="similarity">
    <text evidence="1">Belongs to the protein kinase superfamily. STE Ser/Thr protein kinase family. STE20 subfamily.</text>
</comment>
<gene>
    <name evidence="11" type="primary">SPS1</name>
    <name evidence="11" type="ORF">FIM1_815</name>
</gene>
<dbReference type="PANTHER" id="PTHR48012">
    <property type="entry name" value="STERILE20-LIKE KINASE, ISOFORM B-RELATED"/>
    <property type="match status" value="1"/>
</dbReference>
<feature type="compositionally biased region" description="Polar residues" evidence="9">
    <location>
        <begin position="395"/>
        <end position="418"/>
    </location>
</feature>
<evidence type="ECO:0000313" key="11">
    <source>
        <dbReference type="EMBL" id="QGN14162.1"/>
    </source>
</evidence>
<evidence type="ECO:0000256" key="5">
    <source>
        <dbReference type="ARBA" id="ARBA00022777"/>
    </source>
</evidence>
<keyword evidence="3" id="KW-0808">Transferase</keyword>
<name>A0ABX6EQC5_KLUMA</name>
<dbReference type="EMBL" id="CP015054">
    <property type="protein sequence ID" value="QGN14162.1"/>
    <property type="molecule type" value="Genomic_DNA"/>
</dbReference>
<reference evidence="11 12" key="2">
    <citation type="submission" date="2019-11" db="EMBL/GenBank/DDBJ databases">
        <authorList>
            <person name="Lu H."/>
        </authorList>
    </citation>
    <scope>NUCLEOTIDE SEQUENCE [LARGE SCALE GENOMIC DNA]</scope>
    <source>
        <strain evidence="11 12">FIM1</strain>
    </source>
</reference>
<sequence>MLSLKDFQLLQCVGKGNFGDVYLAHYLGSNNIDSFENGTDPIIPKNVPLAIKCINLEHSNEPIDLLLKEIYFLSTLNCPYITHYYGTFTGDCNLYIVMEYCSNGSLLNMLRYFSRLSEQTTCFIISQVCIALDYLHEKRLIHRDLKAANILLNDVGEVRLADLGVTGQLKFNSTRNGGKNLNTFVGTPFWMAPEIIKNQSYDGKCDIWSLGITTIELLNGKPPMSHLDSMKALMRVTKLNADNILRSMDISPLAKDFIRSCLQQDPNQRPTCKQLLQHKWLKRCQVTSISEEITVMKTNQMISKDKQKPCKPRFPLSDKVYKTNLPDQLQSWRFESTSDSKNDKEDDNDMREIPHLYNENDNQKNGNGGISPLAKQQLRTPTTLTPTSALSPSSMAISPKTNLSTPATETENYGSDNLSPEKDKDELMADGQNIDYWKHVLLYSLKKVKQRAINEPTKETIRSLTRYMEDLERNFPGISEALVQEISTRVRKITVV</sequence>
<evidence type="ECO:0000256" key="9">
    <source>
        <dbReference type="SAM" id="MobiDB-lite"/>
    </source>
</evidence>
<reference evidence="11 12" key="1">
    <citation type="submission" date="2016-03" db="EMBL/GenBank/DDBJ databases">
        <title>How can Kluyveromyces marxianus grow so fast - potential evolutionary course in Saccharomyces Complex revealed by comparative genomics.</title>
        <authorList>
            <person name="Mo W."/>
            <person name="Lu W."/>
            <person name="Yang X."/>
            <person name="Qi J."/>
            <person name="Lv H."/>
        </authorList>
    </citation>
    <scope>NUCLEOTIDE SEQUENCE [LARGE SCALE GENOMIC DNA]</scope>
    <source>
        <strain evidence="11 12">FIM1</strain>
    </source>
</reference>
<feature type="domain" description="Protein kinase" evidence="10">
    <location>
        <begin position="7"/>
        <end position="281"/>
    </location>
</feature>
<dbReference type="Proteomes" id="UP000422736">
    <property type="component" value="Chromosome 1"/>
</dbReference>
<comment type="catalytic activity">
    <reaction evidence="8">
        <text>L-seryl-[protein] + ATP = O-phospho-L-seryl-[protein] + ADP + H(+)</text>
        <dbReference type="Rhea" id="RHEA:17989"/>
        <dbReference type="Rhea" id="RHEA-COMP:9863"/>
        <dbReference type="Rhea" id="RHEA-COMP:11604"/>
        <dbReference type="ChEBI" id="CHEBI:15378"/>
        <dbReference type="ChEBI" id="CHEBI:29999"/>
        <dbReference type="ChEBI" id="CHEBI:30616"/>
        <dbReference type="ChEBI" id="CHEBI:83421"/>
        <dbReference type="ChEBI" id="CHEBI:456216"/>
        <dbReference type="EC" id="2.7.11.1"/>
    </reaction>
</comment>
<dbReference type="PROSITE" id="PS00108">
    <property type="entry name" value="PROTEIN_KINASE_ST"/>
    <property type="match status" value="1"/>
</dbReference>
<evidence type="ECO:0000256" key="7">
    <source>
        <dbReference type="ARBA" id="ARBA00047899"/>
    </source>
</evidence>
<keyword evidence="5" id="KW-0418">Kinase</keyword>
<protein>
    <submittedName>
        <fullName evidence="11">Sporulation-specific protein 1</fullName>
    </submittedName>
</protein>
<dbReference type="Gene3D" id="1.10.510.10">
    <property type="entry name" value="Transferase(Phosphotransferase) domain 1"/>
    <property type="match status" value="1"/>
</dbReference>
<keyword evidence="4" id="KW-0547">Nucleotide-binding</keyword>
<dbReference type="PRINTS" id="PR00109">
    <property type="entry name" value="TYRKINASE"/>
</dbReference>
<dbReference type="InterPro" id="IPR000719">
    <property type="entry name" value="Prot_kinase_dom"/>
</dbReference>
<dbReference type="PANTHER" id="PTHR48012:SF10">
    <property type="entry name" value="FI20177P1"/>
    <property type="match status" value="1"/>
</dbReference>
<organism evidence="11 12">
    <name type="scientific">Kluyveromyces marxianus</name>
    <name type="common">Yeast</name>
    <name type="synonym">Candida kefyr</name>
    <dbReference type="NCBI Taxonomy" id="4911"/>
    <lineage>
        <taxon>Eukaryota</taxon>
        <taxon>Fungi</taxon>
        <taxon>Dikarya</taxon>
        <taxon>Ascomycota</taxon>
        <taxon>Saccharomycotina</taxon>
        <taxon>Saccharomycetes</taxon>
        <taxon>Saccharomycetales</taxon>
        <taxon>Saccharomycetaceae</taxon>
        <taxon>Kluyveromyces</taxon>
    </lineage>
</organism>
<evidence type="ECO:0000256" key="3">
    <source>
        <dbReference type="ARBA" id="ARBA00022679"/>
    </source>
</evidence>
<evidence type="ECO:0000256" key="1">
    <source>
        <dbReference type="ARBA" id="ARBA00008874"/>
    </source>
</evidence>
<evidence type="ECO:0000256" key="4">
    <source>
        <dbReference type="ARBA" id="ARBA00022741"/>
    </source>
</evidence>
<evidence type="ECO:0000259" key="10">
    <source>
        <dbReference type="PROSITE" id="PS50011"/>
    </source>
</evidence>
<keyword evidence="6" id="KW-0067">ATP-binding</keyword>
<evidence type="ECO:0000313" key="12">
    <source>
        <dbReference type="Proteomes" id="UP000422736"/>
    </source>
</evidence>
<evidence type="ECO:0000256" key="8">
    <source>
        <dbReference type="ARBA" id="ARBA00048679"/>
    </source>
</evidence>
<feature type="region of interest" description="Disordered" evidence="9">
    <location>
        <begin position="379"/>
        <end position="424"/>
    </location>
</feature>
<accession>A0ABX6EQC5</accession>
<dbReference type="SMART" id="SM00220">
    <property type="entry name" value="S_TKc"/>
    <property type="match status" value="1"/>
</dbReference>
<dbReference type="InterPro" id="IPR001245">
    <property type="entry name" value="Ser-Thr/Tyr_kinase_cat_dom"/>
</dbReference>
<comment type="catalytic activity">
    <reaction evidence="7">
        <text>L-threonyl-[protein] + ATP = O-phospho-L-threonyl-[protein] + ADP + H(+)</text>
        <dbReference type="Rhea" id="RHEA:46608"/>
        <dbReference type="Rhea" id="RHEA-COMP:11060"/>
        <dbReference type="Rhea" id="RHEA-COMP:11605"/>
        <dbReference type="ChEBI" id="CHEBI:15378"/>
        <dbReference type="ChEBI" id="CHEBI:30013"/>
        <dbReference type="ChEBI" id="CHEBI:30616"/>
        <dbReference type="ChEBI" id="CHEBI:61977"/>
        <dbReference type="ChEBI" id="CHEBI:456216"/>
        <dbReference type="EC" id="2.7.11.1"/>
    </reaction>
</comment>
<dbReference type="InterPro" id="IPR050629">
    <property type="entry name" value="STE20/SPS1-PAK"/>
</dbReference>
<proteinExistence type="inferred from homology"/>
<dbReference type="InterPro" id="IPR011009">
    <property type="entry name" value="Kinase-like_dom_sf"/>
</dbReference>
<feature type="region of interest" description="Disordered" evidence="9">
    <location>
        <begin position="303"/>
        <end position="322"/>
    </location>
</feature>
<dbReference type="SUPFAM" id="SSF56112">
    <property type="entry name" value="Protein kinase-like (PK-like)"/>
    <property type="match status" value="1"/>
</dbReference>
<evidence type="ECO:0000256" key="2">
    <source>
        <dbReference type="ARBA" id="ARBA00022527"/>
    </source>
</evidence>
<dbReference type="InterPro" id="IPR008271">
    <property type="entry name" value="Ser/Thr_kinase_AS"/>
</dbReference>
<keyword evidence="2" id="KW-0723">Serine/threonine-protein kinase</keyword>
<feature type="compositionally biased region" description="Low complexity" evidence="9">
    <location>
        <begin position="379"/>
        <end position="394"/>
    </location>
</feature>
<keyword evidence="12" id="KW-1185">Reference proteome</keyword>
<evidence type="ECO:0000256" key="6">
    <source>
        <dbReference type="ARBA" id="ARBA00022840"/>
    </source>
</evidence>
<dbReference type="Pfam" id="PF00069">
    <property type="entry name" value="Pkinase"/>
    <property type="match status" value="1"/>
</dbReference>